<reference evidence="10" key="1">
    <citation type="submission" date="2019-11" db="EMBL/GenBank/DDBJ databases">
        <title>Acidithiobacillus ferrianus sp. nov.: a facultatively anaerobic and extremely acidophilic chemolithoautotroph.</title>
        <authorList>
            <person name="Norris P.R."/>
            <person name="Falagan C."/>
            <person name="Moya-Beltran A."/>
            <person name="Castro M."/>
            <person name="Quatrini R."/>
            <person name="Johnson D.B."/>
        </authorList>
    </citation>
    <scope>NUCLEOTIDE SEQUENCE [LARGE SCALE GENOMIC DNA]</scope>
    <source>
        <strain evidence="10">MG</strain>
    </source>
</reference>
<evidence type="ECO:0000256" key="2">
    <source>
        <dbReference type="ARBA" id="ARBA00013161"/>
    </source>
</evidence>
<dbReference type="InterPro" id="IPR002306">
    <property type="entry name" value="Trp-tRNA-ligase"/>
</dbReference>
<evidence type="ECO:0000256" key="8">
    <source>
        <dbReference type="ARBA" id="ARBA00049929"/>
    </source>
</evidence>
<accession>A0A845U9A5</accession>
<comment type="caution">
    <text evidence="10">The sequence shown here is derived from an EMBL/GenBank/DDBJ whole genome shotgun (WGS) entry which is preliminary data.</text>
</comment>
<dbReference type="GO" id="GO:0005829">
    <property type="term" value="C:cytosol"/>
    <property type="evidence" value="ECO:0007669"/>
    <property type="project" value="TreeGrafter"/>
</dbReference>
<evidence type="ECO:0000256" key="5">
    <source>
        <dbReference type="ARBA" id="ARBA00022840"/>
    </source>
</evidence>
<dbReference type="GO" id="GO:0006436">
    <property type="term" value="P:tryptophanyl-tRNA aminoacylation"/>
    <property type="evidence" value="ECO:0007669"/>
    <property type="project" value="InterPro"/>
</dbReference>
<keyword evidence="4 9" id="KW-0547">Nucleotide-binding</keyword>
<evidence type="ECO:0000256" key="6">
    <source>
        <dbReference type="ARBA" id="ARBA00022917"/>
    </source>
</evidence>
<sequence>MMEIIVSGMRPTGRSHLGHYHGVLKNWLRLQDVAECYFFVADWHALTTHYETTQGIDEAVWDLFIEWLAVGVDPEKAVLFVQSQVPQHAELTLLLGMLTPLSWLERVPTFKDQQEKLRERDLATFGFLGYPLLMTADILLYDAHRVPVGVDQVAHLEISRELARRFNSFYGRDADAAARVDRGLQAMGKRAAKTFASLQQRFQQDGDALAVPEASAFLAQQAGLSAEMREQLLAHLEGKGREILREPQALLTAASRMPGLDGQKMSKSYGNTISLREAPEVVEKKIRTMPTDPARVTRADPGTPEKCPVWALHQVYSDADTQAWVRNGCTTAGIGCLDCKQPLIAAILAELAPIRERAEYWAGRPEQLREIAHAGARRARQRAEQTLERVRAAMGLAHGRRSR</sequence>
<evidence type="ECO:0000256" key="3">
    <source>
        <dbReference type="ARBA" id="ARBA00022598"/>
    </source>
</evidence>
<proteinExistence type="inferred from homology"/>
<gene>
    <name evidence="10" type="ORF">GL267_12580</name>
</gene>
<dbReference type="RefSeq" id="WP_163098629.1">
    <property type="nucleotide sequence ID" value="NZ_CP127523.1"/>
</dbReference>
<dbReference type="Pfam" id="PF00579">
    <property type="entry name" value="tRNA-synt_1b"/>
    <property type="match status" value="2"/>
</dbReference>
<dbReference type="PRINTS" id="PR01039">
    <property type="entry name" value="TRNASYNTHTRP"/>
</dbReference>
<dbReference type="Gene3D" id="1.10.240.10">
    <property type="entry name" value="Tyrosyl-Transfer RNA Synthetase"/>
    <property type="match status" value="1"/>
</dbReference>
<comment type="similarity">
    <text evidence="1 9">Belongs to the class-I aminoacyl-tRNA synthetase family.</text>
</comment>
<dbReference type="PANTHER" id="PTHR43766:SF1">
    <property type="entry name" value="TRYPTOPHAN--TRNA LIGASE, MITOCHONDRIAL"/>
    <property type="match status" value="1"/>
</dbReference>
<organism evidence="10">
    <name type="scientific">Acidithiobacillus ferrianus</name>
    <dbReference type="NCBI Taxonomy" id="2678518"/>
    <lineage>
        <taxon>Bacteria</taxon>
        <taxon>Pseudomonadati</taxon>
        <taxon>Pseudomonadota</taxon>
        <taxon>Acidithiobacillia</taxon>
        <taxon>Acidithiobacillales</taxon>
        <taxon>Acidithiobacillaceae</taxon>
        <taxon>Acidithiobacillus</taxon>
    </lineage>
</organism>
<protein>
    <recommendedName>
        <fullName evidence="2">tryptophan--tRNA ligase</fullName>
        <ecNumber evidence="2">6.1.1.2</ecNumber>
    </recommendedName>
</protein>
<dbReference type="EC" id="6.1.1.2" evidence="2"/>
<evidence type="ECO:0000256" key="9">
    <source>
        <dbReference type="RuleBase" id="RU363036"/>
    </source>
</evidence>
<dbReference type="FunFam" id="1.10.240.10:FF:000005">
    <property type="entry name" value="Tryptophan--tRNA ligase"/>
    <property type="match status" value="1"/>
</dbReference>
<dbReference type="NCBIfam" id="NF008922">
    <property type="entry name" value="PRK12283.1"/>
    <property type="match status" value="1"/>
</dbReference>
<dbReference type="AlphaFoldDB" id="A0A845U9A5"/>
<dbReference type="SUPFAM" id="SSF52374">
    <property type="entry name" value="Nucleotidylyl transferase"/>
    <property type="match status" value="1"/>
</dbReference>
<evidence type="ECO:0000313" key="10">
    <source>
        <dbReference type="EMBL" id="NDU43433.1"/>
    </source>
</evidence>
<dbReference type="CDD" id="cd00806">
    <property type="entry name" value="TrpRS_core"/>
    <property type="match status" value="1"/>
</dbReference>
<dbReference type="InterPro" id="IPR050203">
    <property type="entry name" value="Trp-tRNA_synthetase"/>
</dbReference>
<keyword evidence="5 9" id="KW-0067">ATP-binding</keyword>
<name>A0A845U9A5_9PROT</name>
<comment type="catalytic activity">
    <reaction evidence="8">
        <text>tRNA(Trp) + L-tryptophan + ATP = L-tryptophyl-tRNA(Trp) + AMP + diphosphate + H(+)</text>
        <dbReference type="Rhea" id="RHEA:24080"/>
        <dbReference type="Rhea" id="RHEA-COMP:9671"/>
        <dbReference type="Rhea" id="RHEA-COMP:9705"/>
        <dbReference type="ChEBI" id="CHEBI:15378"/>
        <dbReference type="ChEBI" id="CHEBI:30616"/>
        <dbReference type="ChEBI" id="CHEBI:33019"/>
        <dbReference type="ChEBI" id="CHEBI:57912"/>
        <dbReference type="ChEBI" id="CHEBI:78442"/>
        <dbReference type="ChEBI" id="CHEBI:78535"/>
        <dbReference type="ChEBI" id="CHEBI:456215"/>
        <dbReference type="EC" id="6.1.1.2"/>
    </reaction>
</comment>
<evidence type="ECO:0000256" key="7">
    <source>
        <dbReference type="ARBA" id="ARBA00023146"/>
    </source>
</evidence>
<keyword evidence="3 9" id="KW-0436">Ligase</keyword>
<dbReference type="GO" id="GO:0004830">
    <property type="term" value="F:tryptophan-tRNA ligase activity"/>
    <property type="evidence" value="ECO:0007669"/>
    <property type="project" value="UniProtKB-EC"/>
</dbReference>
<keyword evidence="7 9" id="KW-0030">Aminoacyl-tRNA synthetase</keyword>
<dbReference type="EMBL" id="WNJL01000037">
    <property type="protein sequence ID" value="NDU43433.1"/>
    <property type="molecule type" value="Genomic_DNA"/>
</dbReference>
<dbReference type="GO" id="GO:0005524">
    <property type="term" value="F:ATP binding"/>
    <property type="evidence" value="ECO:0007669"/>
    <property type="project" value="UniProtKB-KW"/>
</dbReference>
<dbReference type="Gene3D" id="3.40.50.620">
    <property type="entry name" value="HUPs"/>
    <property type="match status" value="1"/>
</dbReference>
<dbReference type="InterPro" id="IPR014729">
    <property type="entry name" value="Rossmann-like_a/b/a_fold"/>
</dbReference>
<dbReference type="PANTHER" id="PTHR43766">
    <property type="entry name" value="TRYPTOPHAN--TRNA LIGASE, MITOCHONDRIAL"/>
    <property type="match status" value="1"/>
</dbReference>
<dbReference type="InterPro" id="IPR002305">
    <property type="entry name" value="aa-tRNA-synth_Ic"/>
</dbReference>
<keyword evidence="6 9" id="KW-0648">Protein biosynthesis</keyword>
<evidence type="ECO:0000256" key="1">
    <source>
        <dbReference type="ARBA" id="ARBA00005594"/>
    </source>
</evidence>
<evidence type="ECO:0000256" key="4">
    <source>
        <dbReference type="ARBA" id="ARBA00022741"/>
    </source>
</evidence>